<dbReference type="PANTHER" id="PTHR43045">
    <property type="entry name" value="SHIKIMATE TRANSPORTER"/>
    <property type="match status" value="1"/>
</dbReference>
<keyword evidence="4 7" id="KW-0812">Transmembrane</keyword>
<feature type="transmembrane region" description="Helical" evidence="7">
    <location>
        <begin position="161"/>
        <end position="181"/>
    </location>
</feature>
<evidence type="ECO:0000256" key="5">
    <source>
        <dbReference type="ARBA" id="ARBA00022989"/>
    </source>
</evidence>
<feature type="transmembrane region" description="Helical" evidence="7">
    <location>
        <begin position="64"/>
        <end position="85"/>
    </location>
</feature>
<reference evidence="9" key="1">
    <citation type="submission" date="2020-08" db="EMBL/GenBank/DDBJ databases">
        <title>Diversity of carbapenem-resistant Acinetobacter baumannii and bacteriophage-mediated spread of the Oxa23 carbapenemase.</title>
        <authorList>
            <person name="Abouelfetouh A."/>
            <person name="Mattock J."/>
            <person name="Turner D."/>
            <person name="Li E."/>
            <person name="Evans B.A."/>
        </authorList>
    </citation>
    <scope>NUCLEOTIDE SEQUENCE</scope>
    <source>
        <strain evidence="9">A86</strain>
    </source>
</reference>
<dbReference type="EMBL" id="JACSVK010000548">
    <property type="protein sequence ID" value="MBD0222558.1"/>
    <property type="molecule type" value="Genomic_DNA"/>
</dbReference>
<dbReference type="AlphaFoldDB" id="A0A8I0K9C5"/>
<dbReference type="GO" id="GO:0005886">
    <property type="term" value="C:plasma membrane"/>
    <property type="evidence" value="ECO:0007669"/>
    <property type="project" value="UniProtKB-SubCell"/>
</dbReference>
<evidence type="ECO:0000256" key="2">
    <source>
        <dbReference type="ARBA" id="ARBA00022448"/>
    </source>
</evidence>
<feature type="non-terminal residue" evidence="9">
    <location>
        <position position="186"/>
    </location>
</feature>
<organism evidence="9 10">
    <name type="scientific">Acinetobacter baumannii</name>
    <dbReference type="NCBI Taxonomy" id="470"/>
    <lineage>
        <taxon>Bacteria</taxon>
        <taxon>Pseudomonadati</taxon>
        <taxon>Pseudomonadota</taxon>
        <taxon>Gammaproteobacteria</taxon>
        <taxon>Moraxellales</taxon>
        <taxon>Moraxellaceae</taxon>
        <taxon>Acinetobacter</taxon>
        <taxon>Acinetobacter calcoaceticus/baumannii complex</taxon>
    </lineage>
</organism>
<dbReference type="Gene3D" id="1.20.1250.20">
    <property type="entry name" value="MFS general substrate transporter like domains"/>
    <property type="match status" value="1"/>
</dbReference>
<proteinExistence type="predicted"/>
<evidence type="ECO:0000259" key="8">
    <source>
        <dbReference type="PROSITE" id="PS50850"/>
    </source>
</evidence>
<comment type="subcellular location">
    <subcellularLocation>
        <location evidence="1">Cell membrane</location>
        <topology evidence="1">Multi-pass membrane protein</topology>
    </subcellularLocation>
</comment>
<evidence type="ECO:0000256" key="6">
    <source>
        <dbReference type="ARBA" id="ARBA00023136"/>
    </source>
</evidence>
<evidence type="ECO:0000313" key="9">
    <source>
        <dbReference type="EMBL" id="MBD0222558.1"/>
    </source>
</evidence>
<feature type="transmembrane region" description="Helical" evidence="7">
    <location>
        <begin position="13"/>
        <end position="32"/>
    </location>
</feature>
<evidence type="ECO:0000256" key="3">
    <source>
        <dbReference type="ARBA" id="ARBA00022475"/>
    </source>
</evidence>
<dbReference type="InterPro" id="IPR005829">
    <property type="entry name" value="Sugar_transporter_CS"/>
</dbReference>
<sequence length="186" mass="20273">TGVISPGDAFIEWGWRIPFLFSIVLLFVGHWIRRTVEESPVFEEIKQRKSTSATPIRDLFKNHALLVILAALVFAGNSACGYMTTGGFIQNYATNPEGPLALSRTPILISVTLASVVWLISTWFSGVLSDSIGRKKTYISGWGVQFIAVLTLFPLVNTASIPLIALALCFLALGIGLTYGVQSAFY</sequence>
<feature type="transmembrane region" description="Helical" evidence="7">
    <location>
        <begin position="137"/>
        <end position="155"/>
    </location>
</feature>
<evidence type="ECO:0000256" key="1">
    <source>
        <dbReference type="ARBA" id="ARBA00004651"/>
    </source>
</evidence>
<feature type="transmembrane region" description="Helical" evidence="7">
    <location>
        <begin position="105"/>
        <end position="125"/>
    </location>
</feature>
<evidence type="ECO:0000256" key="7">
    <source>
        <dbReference type="SAM" id="Phobius"/>
    </source>
</evidence>
<evidence type="ECO:0000313" key="10">
    <source>
        <dbReference type="Proteomes" id="UP000634608"/>
    </source>
</evidence>
<comment type="caution">
    <text evidence="9">The sequence shown here is derived from an EMBL/GenBank/DDBJ whole genome shotgun (WGS) entry which is preliminary data.</text>
</comment>
<feature type="non-terminal residue" evidence="9">
    <location>
        <position position="1"/>
    </location>
</feature>
<dbReference type="PROSITE" id="PS00216">
    <property type="entry name" value="SUGAR_TRANSPORT_1"/>
    <property type="match status" value="1"/>
</dbReference>
<dbReference type="GO" id="GO:0022857">
    <property type="term" value="F:transmembrane transporter activity"/>
    <property type="evidence" value="ECO:0007669"/>
    <property type="project" value="InterPro"/>
</dbReference>
<accession>A0A8I0K9C5</accession>
<feature type="domain" description="Major facilitator superfamily (MFS) profile" evidence="8">
    <location>
        <begin position="1"/>
        <end position="186"/>
    </location>
</feature>
<dbReference type="InterPro" id="IPR011701">
    <property type="entry name" value="MFS"/>
</dbReference>
<protein>
    <submittedName>
        <fullName evidence="9">MFS transporter</fullName>
    </submittedName>
</protein>
<dbReference type="Proteomes" id="UP000634608">
    <property type="component" value="Unassembled WGS sequence"/>
</dbReference>
<keyword evidence="2" id="KW-0813">Transport</keyword>
<dbReference type="RefSeq" id="WP_188147742.1">
    <property type="nucleotide sequence ID" value="NZ_JACSVK010000548.1"/>
</dbReference>
<dbReference type="SUPFAM" id="SSF103473">
    <property type="entry name" value="MFS general substrate transporter"/>
    <property type="match status" value="1"/>
</dbReference>
<dbReference type="PANTHER" id="PTHR43045:SF1">
    <property type="entry name" value="SHIKIMATE TRANSPORTER"/>
    <property type="match status" value="1"/>
</dbReference>
<gene>
    <name evidence="9" type="ORF">IAG11_22290</name>
</gene>
<keyword evidence="5 7" id="KW-1133">Transmembrane helix</keyword>
<dbReference type="PROSITE" id="PS50850">
    <property type="entry name" value="MFS"/>
    <property type="match status" value="1"/>
</dbReference>
<dbReference type="InterPro" id="IPR020846">
    <property type="entry name" value="MFS_dom"/>
</dbReference>
<name>A0A8I0K9C5_ACIBA</name>
<keyword evidence="6 7" id="KW-0472">Membrane</keyword>
<dbReference type="Pfam" id="PF07690">
    <property type="entry name" value="MFS_1"/>
    <property type="match status" value="1"/>
</dbReference>
<evidence type="ECO:0000256" key="4">
    <source>
        <dbReference type="ARBA" id="ARBA00022692"/>
    </source>
</evidence>
<keyword evidence="3" id="KW-1003">Cell membrane</keyword>
<dbReference type="InterPro" id="IPR036259">
    <property type="entry name" value="MFS_trans_sf"/>
</dbReference>